<evidence type="ECO:0000313" key="2">
    <source>
        <dbReference type="EMBL" id="PYH48366.1"/>
    </source>
</evidence>
<evidence type="ECO:0000256" key="1">
    <source>
        <dbReference type="SAM" id="MobiDB-lite"/>
    </source>
</evidence>
<accession>A0A318ZLG7</accession>
<dbReference type="GeneID" id="37075430"/>
<feature type="region of interest" description="Disordered" evidence="1">
    <location>
        <begin position="194"/>
        <end position="273"/>
    </location>
</feature>
<organism evidence="2 3">
    <name type="scientific">Aspergillus saccharolyticus JOP 1030-1</name>
    <dbReference type="NCBI Taxonomy" id="1450539"/>
    <lineage>
        <taxon>Eukaryota</taxon>
        <taxon>Fungi</taxon>
        <taxon>Dikarya</taxon>
        <taxon>Ascomycota</taxon>
        <taxon>Pezizomycotina</taxon>
        <taxon>Eurotiomycetes</taxon>
        <taxon>Eurotiomycetidae</taxon>
        <taxon>Eurotiales</taxon>
        <taxon>Aspergillaceae</taxon>
        <taxon>Aspergillus</taxon>
        <taxon>Aspergillus subgen. Circumdati</taxon>
    </lineage>
</organism>
<name>A0A318ZLG7_9EURO</name>
<dbReference type="AlphaFoldDB" id="A0A318ZLG7"/>
<feature type="region of interest" description="Disordered" evidence="1">
    <location>
        <begin position="1"/>
        <end position="182"/>
    </location>
</feature>
<feature type="compositionally biased region" description="Polar residues" evidence="1">
    <location>
        <begin position="65"/>
        <end position="77"/>
    </location>
</feature>
<dbReference type="OrthoDB" id="5383057at2759"/>
<feature type="compositionally biased region" description="Low complexity" evidence="1">
    <location>
        <begin position="133"/>
        <end position="146"/>
    </location>
</feature>
<gene>
    <name evidence="2" type="ORF">BP01DRAFT_353510</name>
</gene>
<protein>
    <submittedName>
        <fullName evidence="2">Uncharacterized protein</fullName>
    </submittedName>
</protein>
<feature type="compositionally biased region" description="Polar residues" evidence="1">
    <location>
        <begin position="258"/>
        <end position="273"/>
    </location>
</feature>
<proteinExistence type="predicted"/>
<evidence type="ECO:0000313" key="3">
    <source>
        <dbReference type="Proteomes" id="UP000248349"/>
    </source>
</evidence>
<dbReference type="Proteomes" id="UP000248349">
    <property type="component" value="Unassembled WGS sequence"/>
</dbReference>
<sequence>MDLQGQPIPPGQRGTKVTSDPERYEQPINEPSGPVTNDSLAAESAKQGGAYSQNRGAQPMGVDGKQSTVTNTNTSSARKIDPNHSESQGKYPEALGGQGNFPGTHLPESGYAGGSTAAKQEMGINKGEYPASQKLEQQPQQQQKQQNTDKVHPHQHQPKHNVGYKQQKTAAPASGSGYQGVAGVAPSYVHDVLDHLGNTKPKGNNLKEGGIPDDAPNASYTTDIGSENDPGRLAQGGFQLRSAESGPAGTPAGRQKGVDNQQPFQALQSDQRA</sequence>
<dbReference type="RefSeq" id="XP_025434348.1">
    <property type="nucleotide sequence ID" value="XM_025574202.1"/>
</dbReference>
<reference evidence="2 3" key="1">
    <citation type="submission" date="2016-12" db="EMBL/GenBank/DDBJ databases">
        <title>The genomes of Aspergillus section Nigri reveals drivers in fungal speciation.</title>
        <authorList>
            <consortium name="DOE Joint Genome Institute"/>
            <person name="Vesth T.C."/>
            <person name="Nybo J."/>
            <person name="Theobald S."/>
            <person name="Brandl J."/>
            <person name="Frisvad J.C."/>
            <person name="Nielsen K.F."/>
            <person name="Lyhne E.K."/>
            <person name="Kogle M.E."/>
            <person name="Kuo A."/>
            <person name="Riley R."/>
            <person name="Clum A."/>
            <person name="Nolan M."/>
            <person name="Lipzen A."/>
            <person name="Salamov A."/>
            <person name="Henrissat B."/>
            <person name="Wiebenga A."/>
            <person name="De Vries R.P."/>
            <person name="Grigoriev I.V."/>
            <person name="Mortensen U.H."/>
            <person name="Andersen M.R."/>
            <person name="Baker S.E."/>
        </authorList>
    </citation>
    <scope>NUCLEOTIDE SEQUENCE [LARGE SCALE GENOMIC DNA]</scope>
    <source>
        <strain evidence="2 3">JOP 1030-1</strain>
    </source>
</reference>
<dbReference type="EMBL" id="KZ821221">
    <property type="protein sequence ID" value="PYH48366.1"/>
    <property type="molecule type" value="Genomic_DNA"/>
</dbReference>
<keyword evidence="3" id="KW-1185">Reference proteome</keyword>